<accession>A0ABD5SIK8</accession>
<sequence>MAQTQGKSELVRSLDDLTIVDTDSHVTETLDDLVPYVEHRNPGVVREHAFTFPVESM</sequence>
<dbReference type="RefSeq" id="WP_273738156.1">
    <property type="nucleotide sequence ID" value="NZ_JAQIVI010000132.1"/>
</dbReference>
<dbReference type="AlphaFoldDB" id="A0ABD5SIK8"/>
<name>A0ABD5SIK8_9EURY</name>
<protein>
    <recommendedName>
        <fullName evidence="3">Amidohydrolase</fullName>
    </recommendedName>
</protein>
<evidence type="ECO:0000313" key="1">
    <source>
        <dbReference type="EMBL" id="MFC6765120.1"/>
    </source>
</evidence>
<comment type="caution">
    <text evidence="1">The sequence shown here is derived from an EMBL/GenBank/DDBJ whole genome shotgun (WGS) entry which is preliminary data.</text>
</comment>
<dbReference type="EMBL" id="JBHSWV010000132">
    <property type="protein sequence ID" value="MFC6765120.1"/>
    <property type="molecule type" value="Genomic_DNA"/>
</dbReference>
<keyword evidence="2" id="KW-1185">Reference proteome</keyword>
<evidence type="ECO:0008006" key="3">
    <source>
        <dbReference type="Google" id="ProtNLM"/>
    </source>
</evidence>
<organism evidence="1 2">
    <name type="scientific">Natrinema soli</name>
    <dbReference type="NCBI Taxonomy" id="1930624"/>
    <lineage>
        <taxon>Archaea</taxon>
        <taxon>Methanobacteriati</taxon>
        <taxon>Methanobacteriota</taxon>
        <taxon>Stenosarchaea group</taxon>
        <taxon>Halobacteria</taxon>
        <taxon>Halobacteriales</taxon>
        <taxon>Natrialbaceae</taxon>
        <taxon>Natrinema</taxon>
    </lineage>
</organism>
<proteinExistence type="predicted"/>
<reference evidence="1 2" key="1">
    <citation type="journal article" date="2019" name="Int. J. Syst. Evol. Microbiol.">
        <title>The Global Catalogue of Microorganisms (GCM) 10K type strain sequencing project: providing services to taxonomists for standard genome sequencing and annotation.</title>
        <authorList>
            <consortium name="The Broad Institute Genomics Platform"/>
            <consortium name="The Broad Institute Genome Sequencing Center for Infectious Disease"/>
            <person name="Wu L."/>
            <person name="Ma J."/>
        </authorList>
    </citation>
    <scope>NUCLEOTIDE SEQUENCE [LARGE SCALE GENOMIC DNA]</scope>
    <source>
        <strain evidence="1 2">LMG 29247</strain>
    </source>
</reference>
<gene>
    <name evidence="1" type="ORF">ACFQE6_08900</name>
</gene>
<dbReference type="Proteomes" id="UP001596383">
    <property type="component" value="Unassembled WGS sequence"/>
</dbReference>
<evidence type="ECO:0000313" key="2">
    <source>
        <dbReference type="Proteomes" id="UP001596383"/>
    </source>
</evidence>